<name>A0A239E4J0_9NOCA</name>
<dbReference type="OrthoDB" id="3812886at2"/>
<dbReference type="AlphaFoldDB" id="A0A239E4J0"/>
<dbReference type="EMBL" id="FZOW01000002">
    <property type="protein sequence ID" value="SNS38903.1"/>
    <property type="molecule type" value="Genomic_DNA"/>
</dbReference>
<dbReference type="Proteomes" id="UP000198327">
    <property type="component" value="Unassembled WGS sequence"/>
</dbReference>
<protein>
    <submittedName>
        <fullName evidence="1">Uncharacterized protein</fullName>
    </submittedName>
</protein>
<sequence length="291" mass="32488">MNEVAESASRATTVAIIRRKVLIELKRRGAHATKVDELTLRLDSGGYLGLNNLVDRCLNAPVWHWGDCVEAHVTTMLESQRLSDLDRLMALPDEEFYMRLRERVAPLGNLPKPEAFTYSHPLVDAPNSPRRVLNLTFPDLALTVNDQLLENRDIDAAWAFGRENTAAMVFDDHESLIKDDIAIDVWRGDSIYLASKVADMPTLIAGHLGDAPFGVLFAIPSAYEIDYFLPREYDHTVRAAELMAGLAPMLARNTPNPLSTELYFWRDAEYCQVTGGSSAELFAQTLAELPS</sequence>
<reference evidence="2" key="1">
    <citation type="submission" date="2017-06" db="EMBL/GenBank/DDBJ databases">
        <authorList>
            <person name="Varghese N."/>
            <person name="Submissions S."/>
        </authorList>
    </citation>
    <scope>NUCLEOTIDE SEQUENCE [LARGE SCALE GENOMIC DNA]</scope>
    <source>
        <strain evidence="2">JCM 23211</strain>
    </source>
</reference>
<dbReference type="RefSeq" id="WP_089243238.1">
    <property type="nucleotide sequence ID" value="NZ_FZOW01000002.1"/>
</dbReference>
<keyword evidence="2" id="KW-1185">Reference proteome</keyword>
<evidence type="ECO:0000313" key="2">
    <source>
        <dbReference type="Proteomes" id="UP000198327"/>
    </source>
</evidence>
<accession>A0A239E4J0</accession>
<gene>
    <name evidence="1" type="ORF">SAMN05421642_102169</name>
</gene>
<proteinExistence type="predicted"/>
<evidence type="ECO:0000313" key="1">
    <source>
        <dbReference type="EMBL" id="SNS38903.1"/>
    </source>
</evidence>
<organism evidence="1 2">
    <name type="scientific">Rhodococcoides kyotonense</name>
    <dbReference type="NCBI Taxonomy" id="398843"/>
    <lineage>
        <taxon>Bacteria</taxon>
        <taxon>Bacillati</taxon>
        <taxon>Actinomycetota</taxon>
        <taxon>Actinomycetes</taxon>
        <taxon>Mycobacteriales</taxon>
        <taxon>Nocardiaceae</taxon>
        <taxon>Rhodococcoides</taxon>
    </lineage>
</organism>